<feature type="compositionally biased region" description="Basic and acidic residues" evidence="2">
    <location>
        <begin position="280"/>
        <end position="305"/>
    </location>
</feature>
<evidence type="ECO:0000256" key="2">
    <source>
        <dbReference type="SAM" id="MobiDB-lite"/>
    </source>
</evidence>
<evidence type="ECO:0000256" key="1">
    <source>
        <dbReference type="SAM" id="Coils"/>
    </source>
</evidence>
<accession>A0A9W8PSR1</accession>
<dbReference type="AlphaFoldDB" id="A0A9W8PSR1"/>
<proteinExistence type="predicted"/>
<keyword evidence="4" id="KW-1185">Reference proteome</keyword>
<feature type="region of interest" description="Disordered" evidence="2">
    <location>
        <begin position="270"/>
        <end position="317"/>
    </location>
</feature>
<comment type="caution">
    <text evidence="3">The sequence shown here is derived from an EMBL/GenBank/DDBJ whole genome shotgun (WGS) entry which is preliminary data.</text>
</comment>
<evidence type="ECO:0000313" key="4">
    <source>
        <dbReference type="Proteomes" id="UP001152130"/>
    </source>
</evidence>
<keyword evidence="1" id="KW-0175">Coiled coil</keyword>
<dbReference type="Proteomes" id="UP001152130">
    <property type="component" value="Unassembled WGS sequence"/>
</dbReference>
<evidence type="ECO:0000313" key="3">
    <source>
        <dbReference type="EMBL" id="KAJ4015445.1"/>
    </source>
</evidence>
<protein>
    <submittedName>
        <fullName evidence="3">Uncharacterized protein</fullName>
    </submittedName>
</protein>
<gene>
    <name evidence="3" type="ORF">NW766_005788</name>
</gene>
<organism evidence="3 4">
    <name type="scientific">Fusarium irregulare</name>
    <dbReference type="NCBI Taxonomy" id="2494466"/>
    <lineage>
        <taxon>Eukaryota</taxon>
        <taxon>Fungi</taxon>
        <taxon>Dikarya</taxon>
        <taxon>Ascomycota</taxon>
        <taxon>Pezizomycotina</taxon>
        <taxon>Sordariomycetes</taxon>
        <taxon>Hypocreomycetidae</taxon>
        <taxon>Hypocreales</taxon>
        <taxon>Nectriaceae</taxon>
        <taxon>Fusarium</taxon>
        <taxon>Fusarium incarnatum-equiseti species complex</taxon>
    </lineage>
</organism>
<feature type="compositionally biased region" description="Polar residues" evidence="2">
    <location>
        <begin position="306"/>
        <end position="316"/>
    </location>
</feature>
<feature type="coiled-coil region" evidence="1">
    <location>
        <begin position="120"/>
        <end position="178"/>
    </location>
</feature>
<sequence length="360" mass="40847">MSPWTEAVQALSTKVETGVTKGHFESSLASLSSKILSPLTTIEETGLTQEAFEKSLQPLNNRVNTLPCKNDIEQWLTAREERAKQAMESQTSETMGRLASWKQELAVEFAEKLLPLTERLNAGRSEVMVLRREKEALEENAREVQTLSQELGQREGELKSVNEQNAKLEHRTKELLSMHHIEKAHASTMSCQSDELKAKLQACEAGQQELIEIRALLQHARETQSRAESNFNEATEARIRMHQKNKDLEQRISELQQALQAANAQSDARLREQTSAMTEKVTKANRDLEKSREKEKRLIEAEKTSQESLAQATTKYNAVETELEQTRQNAADLEEELNNVKANIEQSTTDLTRRIRDTVP</sequence>
<reference evidence="3" key="1">
    <citation type="submission" date="2022-10" db="EMBL/GenBank/DDBJ databases">
        <title>Fusarium specimens isolated from Avocado Roots.</title>
        <authorList>
            <person name="Stajich J."/>
            <person name="Roper C."/>
            <person name="Heimlech-Rivalta G."/>
        </authorList>
    </citation>
    <scope>NUCLEOTIDE SEQUENCE</scope>
    <source>
        <strain evidence="3">CF00143</strain>
    </source>
</reference>
<dbReference type="EMBL" id="JAPDHF010000007">
    <property type="protein sequence ID" value="KAJ4015445.1"/>
    <property type="molecule type" value="Genomic_DNA"/>
</dbReference>
<name>A0A9W8PSR1_9HYPO</name>